<accession>A0AAN1XWM9</accession>
<dbReference type="AlphaFoldDB" id="A0AAN1XWM9"/>
<keyword evidence="2" id="KW-1185">Reference proteome</keyword>
<dbReference type="Proteomes" id="UP001317532">
    <property type="component" value="Chromosome"/>
</dbReference>
<evidence type="ECO:0000313" key="2">
    <source>
        <dbReference type="Proteomes" id="UP001317532"/>
    </source>
</evidence>
<sequence length="116" mass="12571">MQVTIAPDGCVAMRASFAGAHRIGVVGIGFTLLALDGSGEPIWSVGSRRFRVAGRWDRRAPSHCEAHSDARMPHAILERMRYAAIVTRTDDDGVDGLRFAAREAAIFVGPPRDARV</sequence>
<evidence type="ECO:0000313" key="1">
    <source>
        <dbReference type="EMBL" id="BDE05916.1"/>
    </source>
</evidence>
<dbReference type="EMBL" id="AP025523">
    <property type="protein sequence ID" value="BDE05916.1"/>
    <property type="molecule type" value="Genomic_DNA"/>
</dbReference>
<dbReference type="KEGG" id="vab:WPS_11920"/>
<dbReference type="RefSeq" id="WP_317996928.1">
    <property type="nucleotide sequence ID" value="NZ_AP025523.1"/>
</dbReference>
<proteinExistence type="predicted"/>
<organism evidence="1 2">
    <name type="scientific">Vulcanimicrobium alpinum</name>
    <dbReference type="NCBI Taxonomy" id="3016050"/>
    <lineage>
        <taxon>Bacteria</taxon>
        <taxon>Bacillati</taxon>
        <taxon>Vulcanimicrobiota</taxon>
        <taxon>Vulcanimicrobiia</taxon>
        <taxon>Vulcanimicrobiales</taxon>
        <taxon>Vulcanimicrobiaceae</taxon>
        <taxon>Vulcanimicrobium</taxon>
    </lineage>
</organism>
<reference evidence="1 2" key="1">
    <citation type="journal article" date="2022" name="ISME Commun">
        <title>Vulcanimicrobium alpinus gen. nov. sp. nov., the first cultivated representative of the candidate phylum 'Eremiobacterota', is a metabolically versatile aerobic anoxygenic phototroph.</title>
        <authorList>
            <person name="Yabe S."/>
            <person name="Muto K."/>
            <person name="Abe K."/>
            <person name="Yokota A."/>
            <person name="Staudigel H."/>
            <person name="Tebo B.M."/>
        </authorList>
    </citation>
    <scope>NUCLEOTIDE SEQUENCE [LARGE SCALE GENOMIC DNA]</scope>
    <source>
        <strain evidence="1 2">WC8-2</strain>
    </source>
</reference>
<name>A0AAN1XWM9_UNVUL</name>
<gene>
    <name evidence="1" type="ORF">WPS_11920</name>
</gene>
<protein>
    <submittedName>
        <fullName evidence="1">Uncharacterized protein</fullName>
    </submittedName>
</protein>